<reference evidence="1 2" key="1">
    <citation type="journal article" date="2013" name="Genome Announc.">
        <title>Complete Genome of a Methanosarcina mazei Strain Isolated from Sediment Samples from an Amazonian Flooded Area.</title>
        <authorList>
            <person name="Assis das Gracas D."/>
            <person name="Thiago Juca Ramos R."/>
            <person name="Vieira Araujo A.C."/>
            <person name="Zahlouth R."/>
            <person name="Ribeiro Carneiro A."/>
            <person name="Souza Lopes T."/>
            <person name="Azevedo Barauna R."/>
            <person name="Azevedo V."/>
            <person name="Cruz Schneider M.P."/>
            <person name="Pellizari V.H."/>
            <person name="Silva A."/>
        </authorList>
    </citation>
    <scope>NUCLEOTIDE SEQUENCE [LARGE SCALE GENOMIC DNA]</scope>
    <source>
        <strain evidence="1 2">Tuc01</strain>
    </source>
</reference>
<evidence type="ECO:0000313" key="2">
    <source>
        <dbReference type="Proteomes" id="UP000011718"/>
    </source>
</evidence>
<accession>M1QCW9</accession>
<organism evidence="1 2">
    <name type="scientific">Methanosarcina mazei Tuc01</name>
    <dbReference type="NCBI Taxonomy" id="1236903"/>
    <lineage>
        <taxon>Archaea</taxon>
        <taxon>Methanobacteriati</taxon>
        <taxon>Methanobacteriota</taxon>
        <taxon>Stenosarchaea group</taxon>
        <taxon>Methanomicrobia</taxon>
        <taxon>Methanosarcinales</taxon>
        <taxon>Methanosarcinaceae</taxon>
        <taxon>Methanosarcina</taxon>
    </lineage>
</organism>
<dbReference type="BioCyc" id="MMAZ1236903:G139K-2683-MONOMER"/>
<dbReference type="KEGG" id="mmaz:MmTuc01_2816"/>
<proteinExistence type="predicted"/>
<dbReference type="Proteomes" id="UP000011718">
    <property type="component" value="Chromosome"/>
</dbReference>
<dbReference type="AlphaFoldDB" id="M1QCW9"/>
<evidence type="ECO:0000313" key="1">
    <source>
        <dbReference type="EMBL" id="AGF98098.1"/>
    </source>
</evidence>
<protein>
    <submittedName>
        <fullName evidence="1">Uncharacterized protein</fullName>
    </submittedName>
</protein>
<dbReference type="HOGENOM" id="CLU_3227842_0_0_2"/>
<name>M1QCW9_METMZ</name>
<dbReference type="EMBL" id="CP004144">
    <property type="protein sequence ID" value="AGF98098.1"/>
    <property type="molecule type" value="Genomic_DNA"/>
</dbReference>
<sequence>MKTTNEYYVKRGKMFEKIIFQAGIFGSGLKFTAANCFFQCTAI</sequence>
<gene>
    <name evidence="1" type="ORF">MmTuc01_2816</name>
</gene>